<keyword evidence="1" id="KW-1133">Transmembrane helix</keyword>
<keyword evidence="1" id="KW-0812">Transmembrane</keyword>
<dbReference type="RefSeq" id="WP_133770459.1">
    <property type="nucleotide sequence ID" value="NZ_SNZR01000013.1"/>
</dbReference>
<dbReference type="GO" id="GO:0016788">
    <property type="term" value="F:hydrolase activity, acting on ester bonds"/>
    <property type="evidence" value="ECO:0007669"/>
    <property type="project" value="UniProtKB-ARBA"/>
</dbReference>
<dbReference type="AlphaFoldDB" id="A0A4R7BZL8"/>
<dbReference type="EMBL" id="SNZR01000013">
    <property type="protein sequence ID" value="TDR89667.1"/>
    <property type="molecule type" value="Genomic_DNA"/>
</dbReference>
<evidence type="ECO:0000313" key="3">
    <source>
        <dbReference type="EMBL" id="TDR89667.1"/>
    </source>
</evidence>
<dbReference type="OrthoDB" id="8355047at2"/>
<evidence type="ECO:0000256" key="1">
    <source>
        <dbReference type="SAM" id="Phobius"/>
    </source>
</evidence>
<evidence type="ECO:0000313" key="4">
    <source>
        <dbReference type="Proteomes" id="UP000295122"/>
    </source>
</evidence>
<evidence type="ECO:0000259" key="2">
    <source>
        <dbReference type="Pfam" id="PF13472"/>
    </source>
</evidence>
<keyword evidence="1" id="KW-0472">Membrane</keyword>
<dbReference type="Gene3D" id="3.40.50.1110">
    <property type="entry name" value="SGNH hydrolase"/>
    <property type="match status" value="1"/>
</dbReference>
<dbReference type="Proteomes" id="UP000295122">
    <property type="component" value="Unassembled WGS sequence"/>
</dbReference>
<keyword evidence="4" id="KW-1185">Reference proteome</keyword>
<feature type="domain" description="SGNH hydrolase-type esterase" evidence="2">
    <location>
        <begin position="90"/>
        <end position="237"/>
    </location>
</feature>
<feature type="transmembrane region" description="Helical" evidence="1">
    <location>
        <begin position="26"/>
        <end position="45"/>
    </location>
</feature>
<dbReference type="InterPro" id="IPR036514">
    <property type="entry name" value="SGNH_hydro_sf"/>
</dbReference>
<dbReference type="Pfam" id="PF13472">
    <property type="entry name" value="Lipase_GDSL_2"/>
    <property type="match status" value="1"/>
</dbReference>
<reference evidence="3 4" key="1">
    <citation type="submission" date="2019-03" db="EMBL/GenBank/DDBJ databases">
        <title>Genomic Encyclopedia of Type Strains, Phase IV (KMG-IV): sequencing the most valuable type-strain genomes for metagenomic binning, comparative biology and taxonomic classification.</title>
        <authorList>
            <person name="Goeker M."/>
        </authorList>
    </citation>
    <scope>NUCLEOTIDE SEQUENCE [LARGE SCALE GENOMIC DNA]</scope>
    <source>
        <strain evidence="3 4">DSM 25903</strain>
    </source>
</reference>
<comment type="caution">
    <text evidence="3">The sequence shown here is derived from an EMBL/GenBank/DDBJ whole genome shotgun (WGS) entry which is preliminary data.</text>
</comment>
<gene>
    <name evidence="3" type="ORF">EV668_2502</name>
</gene>
<sequence length="251" mass="26679">MTELISARNAASEPRPAQGRRIRSPLAALAAIGLLAGGFGLGWALRPAEAPNAANYGHSRAHPIQAQLAQARAPYVLLAGDSYMELFLPEPLPCGRDVVNAGVSGAKASETLRLLDELRLEPRPAAVLLSVGLNHLLAKGKPDRPDAVQAFRADVETLVGRLGAGGTRVTVLAVPPIPAGGGTVFDAPSIARYTDVLREICTARGCTVLDPFAEAREPGAFWRAKPGIATDNLHLSDLRHYYRPLYAELCR</sequence>
<accession>A0A4R7BZL8</accession>
<dbReference type="SUPFAM" id="SSF52266">
    <property type="entry name" value="SGNH hydrolase"/>
    <property type="match status" value="1"/>
</dbReference>
<organism evidence="3 4">
    <name type="scientific">Enterovirga rhinocerotis</name>
    <dbReference type="NCBI Taxonomy" id="1339210"/>
    <lineage>
        <taxon>Bacteria</taxon>
        <taxon>Pseudomonadati</taxon>
        <taxon>Pseudomonadota</taxon>
        <taxon>Alphaproteobacteria</taxon>
        <taxon>Hyphomicrobiales</taxon>
        <taxon>Methylobacteriaceae</taxon>
        <taxon>Enterovirga</taxon>
    </lineage>
</organism>
<proteinExistence type="predicted"/>
<dbReference type="InterPro" id="IPR013830">
    <property type="entry name" value="SGNH_hydro"/>
</dbReference>
<protein>
    <submittedName>
        <fullName evidence="3">Lysophospholipase L1-like esterase</fullName>
    </submittedName>
</protein>
<name>A0A4R7BZL8_9HYPH</name>